<keyword evidence="1" id="KW-0732">Signal</keyword>
<dbReference type="EMBL" id="QWGE01000005">
    <property type="protein sequence ID" value="RIJ34321.1"/>
    <property type="molecule type" value="Genomic_DNA"/>
</dbReference>
<organism evidence="3 4">
    <name type="scientific">Pontibacter oryzae</name>
    <dbReference type="NCBI Taxonomy" id="2304593"/>
    <lineage>
        <taxon>Bacteria</taxon>
        <taxon>Pseudomonadati</taxon>
        <taxon>Bacteroidota</taxon>
        <taxon>Cytophagia</taxon>
        <taxon>Cytophagales</taxon>
        <taxon>Hymenobacteraceae</taxon>
        <taxon>Pontibacter</taxon>
    </lineage>
</organism>
<evidence type="ECO:0000256" key="1">
    <source>
        <dbReference type="SAM" id="SignalP"/>
    </source>
</evidence>
<protein>
    <submittedName>
        <fullName evidence="3">N-acyl-D-amino acid deacylase</fullName>
    </submittedName>
</protein>
<dbReference type="GO" id="GO:0016812">
    <property type="term" value="F:hydrolase activity, acting on carbon-nitrogen (but not peptide) bonds, in cyclic amides"/>
    <property type="evidence" value="ECO:0007669"/>
    <property type="project" value="TreeGrafter"/>
</dbReference>
<dbReference type="InterPro" id="IPR050378">
    <property type="entry name" value="Metallo-dep_Hydrolases_sf"/>
</dbReference>
<feature type="signal peptide" evidence="1">
    <location>
        <begin position="1"/>
        <end position="24"/>
    </location>
</feature>
<proteinExistence type="predicted"/>
<keyword evidence="4" id="KW-1185">Reference proteome</keyword>
<dbReference type="Proteomes" id="UP000266005">
    <property type="component" value="Unassembled WGS sequence"/>
</dbReference>
<dbReference type="OrthoDB" id="9775607at2"/>
<dbReference type="RefSeq" id="WP_119433181.1">
    <property type="nucleotide sequence ID" value="NZ_QWGE01000005.1"/>
</dbReference>
<reference evidence="4" key="1">
    <citation type="submission" date="2018-08" db="EMBL/GenBank/DDBJ databases">
        <title>Mucilaginibacter sp. MYSH2.</title>
        <authorList>
            <person name="Seo T."/>
        </authorList>
    </citation>
    <scope>NUCLEOTIDE SEQUENCE [LARGE SCALE GENOMIC DNA]</scope>
    <source>
        <strain evidence="4">KIRAN</strain>
    </source>
</reference>
<dbReference type="SUPFAM" id="SSF51556">
    <property type="entry name" value="Metallo-dependent hydrolases"/>
    <property type="match status" value="1"/>
</dbReference>
<dbReference type="InterPro" id="IPR011059">
    <property type="entry name" value="Metal-dep_hydrolase_composite"/>
</dbReference>
<feature type="domain" description="Amidohydrolase 3" evidence="2">
    <location>
        <begin position="390"/>
        <end position="495"/>
    </location>
</feature>
<dbReference type="AlphaFoldDB" id="A0A399RTZ0"/>
<name>A0A399RTZ0_9BACT</name>
<dbReference type="SUPFAM" id="SSF51338">
    <property type="entry name" value="Composite domain of metallo-dependent hydrolases"/>
    <property type="match status" value="1"/>
</dbReference>
<dbReference type="InterPro" id="IPR023100">
    <property type="entry name" value="D-aminoacylase_insert_dom_sf"/>
</dbReference>
<evidence type="ECO:0000313" key="3">
    <source>
        <dbReference type="EMBL" id="RIJ34321.1"/>
    </source>
</evidence>
<accession>A0A399RTZ0</accession>
<dbReference type="PROSITE" id="PS51257">
    <property type="entry name" value="PROKAR_LIPOPROTEIN"/>
    <property type="match status" value="1"/>
</dbReference>
<dbReference type="Pfam" id="PF07969">
    <property type="entry name" value="Amidohydro_3"/>
    <property type="match status" value="1"/>
</dbReference>
<dbReference type="InterPro" id="IPR032466">
    <property type="entry name" value="Metal_Hydrolase"/>
</dbReference>
<evidence type="ECO:0000259" key="2">
    <source>
        <dbReference type="Pfam" id="PF07969"/>
    </source>
</evidence>
<dbReference type="PANTHER" id="PTHR11647:SF1">
    <property type="entry name" value="COLLAPSIN RESPONSE MEDIATOR PROTEIN"/>
    <property type="match status" value="1"/>
</dbReference>
<gene>
    <name evidence="3" type="ORF">D1627_15480</name>
</gene>
<dbReference type="Gene3D" id="3.30.1490.130">
    <property type="entry name" value="D-aminoacylase. Domain 3"/>
    <property type="match status" value="1"/>
</dbReference>
<dbReference type="InterPro" id="IPR013108">
    <property type="entry name" value="Amidohydro_3"/>
</dbReference>
<dbReference type="Gene3D" id="2.30.40.10">
    <property type="entry name" value="Urease, subunit C, domain 1"/>
    <property type="match status" value="1"/>
</dbReference>
<feature type="chain" id="PRO_5017235763" evidence="1">
    <location>
        <begin position="25"/>
        <end position="516"/>
    </location>
</feature>
<dbReference type="GO" id="GO:0005829">
    <property type="term" value="C:cytosol"/>
    <property type="evidence" value="ECO:0007669"/>
    <property type="project" value="TreeGrafter"/>
</dbReference>
<dbReference type="Gene3D" id="3.20.20.140">
    <property type="entry name" value="Metal-dependent hydrolases"/>
    <property type="match status" value="1"/>
</dbReference>
<sequence length="516" mass="56344">MKLLGTILRPISLFILFLVTSASCQQGQNSDTTYDLLIRHATVVDGTGAEAYTANVFVNADTIALIEKDTAATYKATKTIDATGLVLTPGFIDTHAHGNPMQTPDFKNFLAMGITTITLGQDGFSPNEKDLSTWMDSVDAVKPAVNVALFAGHGTLRMLSGIGYDSIPTGQKLEGMEQLLAQAMDAGCYGLSTGLEYMPGYYASGEELNRLAKVVGQKNGLVMSHMRNEDDAFVEASIKELLAQGRYCPVHVSHMKVVFGKGAARAREILQLLDSARASGTQVTADIYPYTASYTGIGILFPDWALKPNDYKKVLATKRKDLATYLRHRVNLRNGPEATLIGSGPYKGKTLAQVATERNKPFEDVLMDDIGPYGASGAYFVMNQELQETLLTDPHVMICTDGSPTMNHPRGFGTFAKVIQHYVVAKKLLPLEEAIWKMTGLSAKTLGIEKRGTIQVGHKADLLLFNPANVKETATFENPYQLATGFDYVLVNGHIAKENTDFMEARYGKMLRKTSR</sequence>
<dbReference type="PANTHER" id="PTHR11647">
    <property type="entry name" value="HYDRANTOINASE/DIHYDROPYRIMIDINASE FAMILY MEMBER"/>
    <property type="match status" value="1"/>
</dbReference>
<dbReference type="GO" id="GO:0016811">
    <property type="term" value="F:hydrolase activity, acting on carbon-nitrogen (but not peptide) bonds, in linear amides"/>
    <property type="evidence" value="ECO:0007669"/>
    <property type="project" value="InterPro"/>
</dbReference>
<comment type="caution">
    <text evidence="3">The sequence shown here is derived from an EMBL/GenBank/DDBJ whole genome shotgun (WGS) entry which is preliminary data.</text>
</comment>
<evidence type="ECO:0000313" key="4">
    <source>
        <dbReference type="Proteomes" id="UP000266005"/>
    </source>
</evidence>